<dbReference type="Proteomes" id="UP000233597">
    <property type="component" value="Unassembled WGS sequence"/>
</dbReference>
<dbReference type="EMBL" id="NWTK01000011">
    <property type="protein sequence ID" value="PKR52900.1"/>
    <property type="molecule type" value="Genomic_DNA"/>
</dbReference>
<gene>
    <name evidence="2" type="ORF">COO20_16500</name>
</gene>
<organism evidence="2 3">
    <name type="scientific">Thalassospira marina</name>
    <dbReference type="NCBI Taxonomy" id="2048283"/>
    <lineage>
        <taxon>Bacteria</taxon>
        <taxon>Pseudomonadati</taxon>
        <taxon>Pseudomonadota</taxon>
        <taxon>Alphaproteobacteria</taxon>
        <taxon>Rhodospirillales</taxon>
        <taxon>Thalassospiraceae</taxon>
        <taxon>Thalassospira</taxon>
    </lineage>
</organism>
<evidence type="ECO:0000313" key="2">
    <source>
        <dbReference type="EMBL" id="PKR52900.1"/>
    </source>
</evidence>
<accession>A0A2N3KQW6</accession>
<dbReference type="AlphaFoldDB" id="A0A2N3KQW6"/>
<evidence type="ECO:0000259" key="1">
    <source>
        <dbReference type="SMART" id="SM00953"/>
    </source>
</evidence>
<dbReference type="SMART" id="SM00953">
    <property type="entry name" value="RES"/>
    <property type="match status" value="1"/>
</dbReference>
<proteinExistence type="predicted"/>
<comment type="caution">
    <text evidence="2">The sequence shown here is derived from an EMBL/GenBank/DDBJ whole genome shotgun (WGS) entry which is preliminary data.</text>
</comment>
<dbReference type="RefSeq" id="WP_101268528.1">
    <property type="nucleotide sequence ID" value="NZ_NWTK01000011.1"/>
</dbReference>
<sequence>MTHRVLPEAKTAYRIGDPAGIYPVFSADGARLFAGRWHEVGQPVIYTSEHYSTAMLEKLVHFNGEIPTGQHFVKITIPGGTTYEVFSPDHHPGWHDQNEKVARSFGSTWFREKRSCILLVPSVVAREENNILINTTHPDFSNISTELERPIWWDDRLYR</sequence>
<name>A0A2N3KQW6_9PROT</name>
<protein>
    <recommendedName>
        <fullName evidence="1">RES domain-containing protein</fullName>
    </recommendedName>
</protein>
<feature type="domain" description="RES" evidence="1">
    <location>
        <begin position="24"/>
        <end position="147"/>
    </location>
</feature>
<dbReference type="Pfam" id="PF08808">
    <property type="entry name" value="RES"/>
    <property type="match status" value="1"/>
</dbReference>
<dbReference type="OrthoDB" id="9789501at2"/>
<dbReference type="InterPro" id="IPR014914">
    <property type="entry name" value="RES_dom"/>
</dbReference>
<evidence type="ECO:0000313" key="3">
    <source>
        <dbReference type="Proteomes" id="UP000233597"/>
    </source>
</evidence>
<reference evidence="2 3" key="1">
    <citation type="submission" date="2017-09" db="EMBL/GenBank/DDBJ databases">
        <title>Biodiversity and function of Thalassospira species in the particle-attached aromatic-hydrocarbon-degrading consortia from the surface seawater of the South China Sea.</title>
        <authorList>
            <person name="Dong C."/>
            <person name="Liu R."/>
            <person name="Shao Z."/>
        </authorList>
    </citation>
    <scope>NUCLEOTIDE SEQUENCE [LARGE SCALE GENOMIC DNA]</scope>
    <source>
        <strain evidence="2 3">CSC1P2</strain>
    </source>
</reference>